<dbReference type="EMBL" id="QAYG01000003">
    <property type="protein sequence ID" value="PTW60824.1"/>
    <property type="molecule type" value="Genomic_DNA"/>
</dbReference>
<dbReference type="Pfam" id="PF01266">
    <property type="entry name" value="DAO"/>
    <property type="match status" value="1"/>
</dbReference>
<evidence type="ECO:0000313" key="3">
    <source>
        <dbReference type="EMBL" id="PTW60824.1"/>
    </source>
</evidence>
<dbReference type="AlphaFoldDB" id="A0A2T5VAQ6"/>
<proteinExistence type="predicted"/>
<feature type="domain" description="FAD dependent oxidoreductase" evidence="2">
    <location>
        <begin position="6"/>
        <end position="396"/>
    </location>
</feature>
<dbReference type="PANTHER" id="PTHR13847">
    <property type="entry name" value="SARCOSINE DEHYDROGENASE-RELATED"/>
    <property type="match status" value="1"/>
</dbReference>
<gene>
    <name evidence="3" type="ORF">C8N35_1033</name>
</gene>
<name>A0A2T5VAQ6_9HYPH</name>
<keyword evidence="1" id="KW-0560">Oxidoreductase</keyword>
<keyword evidence="4" id="KW-1185">Reference proteome</keyword>
<dbReference type="RefSeq" id="WP_107989670.1">
    <property type="nucleotide sequence ID" value="NZ_QAYG01000003.1"/>
</dbReference>
<dbReference type="InterPro" id="IPR006076">
    <property type="entry name" value="FAD-dep_OxRdtase"/>
</dbReference>
<evidence type="ECO:0000259" key="2">
    <source>
        <dbReference type="Pfam" id="PF01266"/>
    </source>
</evidence>
<reference evidence="3 4" key="1">
    <citation type="submission" date="2018-04" db="EMBL/GenBank/DDBJ databases">
        <title>Genomic Encyclopedia of Archaeal and Bacterial Type Strains, Phase II (KMG-II): from individual species to whole genera.</title>
        <authorList>
            <person name="Goeker M."/>
        </authorList>
    </citation>
    <scope>NUCLEOTIDE SEQUENCE [LARGE SCALE GENOMIC DNA]</scope>
    <source>
        <strain evidence="3 4">DSM 23382</strain>
    </source>
</reference>
<dbReference type="PANTHER" id="PTHR13847:SF289">
    <property type="entry name" value="GLYCINE OXIDASE"/>
    <property type="match status" value="1"/>
</dbReference>
<organism evidence="3 4">
    <name type="scientific">Breoghania corrubedonensis</name>
    <dbReference type="NCBI Taxonomy" id="665038"/>
    <lineage>
        <taxon>Bacteria</taxon>
        <taxon>Pseudomonadati</taxon>
        <taxon>Pseudomonadota</taxon>
        <taxon>Alphaproteobacteria</taxon>
        <taxon>Hyphomicrobiales</taxon>
        <taxon>Stappiaceae</taxon>
        <taxon>Breoghania</taxon>
    </lineage>
</organism>
<sequence>MVQKVDALVLGAGIVGVSAALHLAKRGRNVALIDRRQPGEETSHGNAGVIERDGFVPITFPDSLTKLIRYALNRAPEVHYHRATIRSALPWLMQLRAHSGPIAIDRFARAVDQLERHAVEEHRAFARAAHAGRYFRSTGWLRLYRSPLSFAATDTEMHYARIFGARYEVMEPDAVRELEPHLRPVFHKAVHWQDTESVSSPGAVTKAYAEHFVEGGGRFLIGDAASLEPKAGGWVVTTSEGRFWAEQAVVALGPWSPDVLKPLGYDFPMLVKRGYHIHYRALGGAYLSRPVVDVDNGYVITPMERGVRLTTGIEFADRDAPPTPVQIARTRPIARTLFPIDFEVDSAPWVGSRPCFADSLPIIGRAPSHENLWLDFGHGHIGFTTGPISGRLIAEMMTGMPPLIDPAPYSASRFLQV</sequence>
<dbReference type="Gene3D" id="3.50.50.60">
    <property type="entry name" value="FAD/NAD(P)-binding domain"/>
    <property type="match status" value="2"/>
</dbReference>
<dbReference type="GO" id="GO:0005737">
    <property type="term" value="C:cytoplasm"/>
    <property type="evidence" value="ECO:0007669"/>
    <property type="project" value="TreeGrafter"/>
</dbReference>
<dbReference type="OrthoDB" id="9805337at2"/>
<dbReference type="Proteomes" id="UP000244081">
    <property type="component" value="Unassembled WGS sequence"/>
</dbReference>
<protein>
    <submittedName>
        <fullName evidence="3">D-amino-acid dehydrogenase</fullName>
    </submittedName>
</protein>
<evidence type="ECO:0000313" key="4">
    <source>
        <dbReference type="Proteomes" id="UP000244081"/>
    </source>
</evidence>
<evidence type="ECO:0000256" key="1">
    <source>
        <dbReference type="ARBA" id="ARBA00023002"/>
    </source>
</evidence>
<comment type="caution">
    <text evidence="3">The sequence shown here is derived from an EMBL/GenBank/DDBJ whole genome shotgun (WGS) entry which is preliminary data.</text>
</comment>
<accession>A0A2T5VAQ6</accession>
<dbReference type="GO" id="GO:0016491">
    <property type="term" value="F:oxidoreductase activity"/>
    <property type="evidence" value="ECO:0007669"/>
    <property type="project" value="UniProtKB-KW"/>
</dbReference>
<dbReference type="SUPFAM" id="SSF51905">
    <property type="entry name" value="FAD/NAD(P)-binding domain"/>
    <property type="match status" value="1"/>
</dbReference>
<dbReference type="Gene3D" id="3.30.9.10">
    <property type="entry name" value="D-Amino Acid Oxidase, subunit A, domain 2"/>
    <property type="match status" value="1"/>
</dbReference>
<dbReference type="SUPFAM" id="SSF54373">
    <property type="entry name" value="FAD-linked reductases, C-terminal domain"/>
    <property type="match status" value="1"/>
</dbReference>
<dbReference type="InterPro" id="IPR036188">
    <property type="entry name" value="FAD/NAD-bd_sf"/>
</dbReference>